<accession>A0A2R6XJW9</accession>
<dbReference type="GO" id="GO:0051082">
    <property type="term" value="F:unfolded protein binding"/>
    <property type="evidence" value="ECO:0000318"/>
    <property type="project" value="GO_Central"/>
</dbReference>
<feature type="compositionally biased region" description="Polar residues" evidence="4">
    <location>
        <begin position="487"/>
        <end position="503"/>
    </location>
</feature>
<dbReference type="SMR" id="A0A2R6XJW9"/>
<dbReference type="EMBL" id="KZ772683">
    <property type="protein sequence ID" value="PTQ46413.1"/>
    <property type="molecule type" value="Genomic_DNA"/>
</dbReference>
<keyword evidence="1" id="KW-0346">Stress response</keyword>
<feature type="compositionally biased region" description="Low complexity" evidence="4">
    <location>
        <begin position="580"/>
        <end position="597"/>
    </location>
</feature>
<feature type="compositionally biased region" description="Polar residues" evidence="4">
    <location>
        <begin position="512"/>
        <end position="559"/>
    </location>
</feature>
<evidence type="ECO:0000256" key="1">
    <source>
        <dbReference type="ARBA" id="ARBA00023016"/>
    </source>
</evidence>
<proteinExistence type="inferred from homology"/>
<dbReference type="PANTHER" id="PTHR11527">
    <property type="entry name" value="HEAT-SHOCK PROTEIN 20 FAMILY MEMBER"/>
    <property type="match status" value="1"/>
</dbReference>
<dbReference type="Gramene" id="Mp4g11080.1">
    <property type="protein sequence ID" value="Mp4g11080.1.cds"/>
    <property type="gene ID" value="Mp4g11080"/>
</dbReference>
<name>A0A2R6XJW9_MARPO</name>
<feature type="compositionally biased region" description="Basic and acidic residues" evidence="4">
    <location>
        <begin position="232"/>
        <end position="243"/>
    </location>
</feature>
<evidence type="ECO:0000256" key="4">
    <source>
        <dbReference type="SAM" id="MobiDB-lite"/>
    </source>
</evidence>
<dbReference type="SUPFAM" id="SSF49764">
    <property type="entry name" value="HSP20-like chaperones"/>
    <property type="match status" value="1"/>
</dbReference>
<evidence type="ECO:0000256" key="3">
    <source>
        <dbReference type="RuleBase" id="RU003616"/>
    </source>
</evidence>
<feature type="compositionally biased region" description="Polar residues" evidence="4">
    <location>
        <begin position="660"/>
        <end position="678"/>
    </location>
</feature>
<dbReference type="Proteomes" id="UP000244005">
    <property type="component" value="Unassembled WGS sequence"/>
</dbReference>
<feature type="compositionally biased region" description="Polar residues" evidence="4">
    <location>
        <begin position="194"/>
        <end position="204"/>
    </location>
</feature>
<evidence type="ECO:0000313" key="7">
    <source>
        <dbReference type="Proteomes" id="UP000244005"/>
    </source>
</evidence>
<feature type="compositionally biased region" description="Low complexity" evidence="4">
    <location>
        <begin position="272"/>
        <end position="288"/>
    </location>
</feature>
<dbReference type="Pfam" id="PF00011">
    <property type="entry name" value="HSP20"/>
    <property type="match status" value="1"/>
</dbReference>
<dbReference type="PROSITE" id="PS01031">
    <property type="entry name" value="SHSP"/>
    <property type="match status" value="1"/>
</dbReference>
<feature type="compositionally biased region" description="Polar residues" evidence="4">
    <location>
        <begin position="409"/>
        <end position="425"/>
    </location>
</feature>
<feature type="compositionally biased region" description="Polar residues" evidence="4">
    <location>
        <begin position="598"/>
        <end position="610"/>
    </location>
</feature>
<dbReference type="GO" id="GO:0042542">
    <property type="term" value="P:response to hydrogen peroxide"/>
    <property type="evidence" value="ECO:0000318"/>
    <property type="project" value="GO_Central"/>
</dbReference>
<evidence type="ECO:0000313" key="6">
    <source>
        <dbReference type="EMBL" id="PTQ46413.1"/>
    </source>
</evidence>
<dbReference type="GO" id="GO:0009651">
    <property type="term" value="P:response to salt stress"/>
    <property type="evidence" value="ECO:0000318"/>
    <property type="project" value="GO_Central"/>
</dbReference>
<feature type="domain" description="SHSP" evidence="5">
    <location>
        <begin position="74"/>
        <end position="191"/>
    </location>
</feature>
<feature type="compositionally biased region" description="Polar residues" evidence="4">
    <location>
        <begin position="391"/>
        <end position="402"/>
    </location>
</feature>
<protein>
    <recommendedName>
        <fullName evidence="5">SHSP domain-containing protein</fullName>
    </recommendedName>
</protein>
<feature type="compositionally biased region" description="Polar residues" evidence="4">
    <location>
        <begin position="443"/>
        <end position="465"/>
    </location>
</feature>
<feature type="compositionally biased region" description="Polar residues" evidence="4">
    <location>
        <begin position="341"/>
        <end position="351"/>
    </location>
</feature>
<keyword evidence="7" id="KW-1185">Reference proteome</keyword>
<feature type="region of interest" description="Disordered" evidence="4">
    <location>
        <begin position="338"/>
        <end position="425"/>
    </location>
</feature>
<dbReference type="InterPro" id="IPR008978">
    <property type="entry name" value="HSP20-like_chaperone"/>
</dbReference>
<feature type="compositionally biased region" description="Acidic residues" evidence="4">
    <location>
        <begin position="307"/>
        <end position="321"/>
    </location>
</feature>
<comment type="similarity">
    <text evidence="2 3">Belongs to the small heat shock protein (HSP20) family.</text>
</comment>
<dbReference type="InterPro" id="IPR002068">
    <property type="entry name" value="A-crystallin/Hsp20_dom"/>
</dbReference>
<evidence type="ECO:0000259" key="5">
    <source>
        <dbReference type="PROSITE" id="PS01031"/>
    </source>
</evidence>
<feature type="region of interest" description="Disordered" evidence="4">
    <location>
        <begin position="443"/>
        <end position="678"/>
    </location>
</feature>
<feature type="compositionally biased region" description="Low complexity" evidence="4">
    <location>
        <begin position="221"/>
        <end position="231"/>
    </location>
</feature>
<dbReference type="AlphaFoldDB" id="A0A2R6XJW9"/>
<dbReference type="InterPro" id="IPR031107">
    <property type="entry name" value="Small_HSP"/>
</dbReference>
<feature type="compositionally biased region" description="Low complexity" evidence="4">
    <location>
        <begin position="352"/>
        <end position="378"/>
    </location>
</feature>
<dbReference type="GO" id="GO:0009408">
    <property type="term" value="P:response to heat"/>
    <property type="evidence" value="ECO:0000318"/>
    <property type="project" value="GO_Central"/>
</dbReference>
<dbReference type="GO" id="GO:0006457">
    <property type="term" value="P:protein folding"/>
    <property type="evidence" value="ECO:0000318"/>
    <property type="project" value="GO_Central"/>
</dbReference>
<evidence type="ECO:0000256" key="2">
    <source>
        <dbReference type="PROSITE-ProRule" id="PRU00285"/>
    </source>
</evidence>
<feature type="region of interest" description="Disordered" evidence="4">
    <location>
        <begin position="190"/>
        <end position="324"/>
    </location>
</feature>
<reference evidence="7" key="1">
    <citation type="journal article" date="2017" name="Cell">
        <title>Insights into land plant evolution garnered from the Marchantia polymorpha genome.</title>
        <authorList>
            <person name="Bowman J.L."/>
            <person name="Kohchi T."/>
            <person name="Yamato K.T."/>
            <person name="Jenkins J."/>
            <person name="Shu S."/>
            <person name="Ishizaki K."/>
            <person name="Yamaoka S."/>
            <person name="Nishihama R."/>
            <person name="Nakamura Y."/>
            <person name="Berger F."/>
            <person name="Adam C."/>
            <person name="Aki S.S."/>
            <person name="Althoff F."/>
            <person name="Araki T."/>
            <person name="Arteaga-Vazquez M.A."/>
            <person name="Balasubrmanian S."/>
            <person name="Barry K."/>
            <person name="Bauer D."/>
            <person name="Boehm C.R."/>
            <person name="Briginshaw L."/>
            <person name="Caballero-Perez J."/>
            <person name="Catarino B."/>
            <person name="Chen F."/>
            <person name="Chiyoda S."/>
            <person name="Chovatia M."/>
            <person name="Davies K.M."/>
            <person name="Delmans M."/>
            <person name="Demura T."/>
            <person name="Dierschke T."/>
            <person name="Dolan L."/>
            <person name="Dorantes-Acosta A.E."/>
            <person name="Eklund D.M."/>
            <person name="Florent S.N."/>
            <person name="Flores-Sandoval E."/>
            <person name="Fujiyama A."/>
            <person name="Fukuzawa H."/>
            <person name="Galik B."/>
            <person name="Grimanelli D."/>
            <person name="Grimwood J."/>
            <person name="Grossniklaus U."/>
            <person name="Hamada T."/>
            <person name="Haseloff J."/>
            <person name="Hetherington A.J."/>
            <person name="Higo A."/>
            <person name="Hirakawa Y."/>
            <person name="Hundley H.N."/>
            <person name="Ikeda Y."/>
            <person name="Inoue K."/>
            <person name="Inoue S.I."/>
            <person name="Ishida S."/>
            <person name="Jia Q."/>
            <person name="Kakita M."/>
            <person name="Kanazawa T."/>
            <person name="Kawai Y."/>
            <person name="Kawashima T."/>
            <person name="Kennedy M."/>
            <person name="Kinose K."/>
            <person name="Kinoshita T."/>
            <person name="Kohara Y."/>
            <person name="Koide E."/>
            <person name="Komatsu K."/>
            <person name="Kopischke S."/>
            <person name="Kubo M."/>
            <person name="Kyozuka J."/>
            <person name="Lagercrantz U."/>
            <person name="Lin S.S."/>
            <person name="Lindquist E."/>
            <person name="Lipzen A.M."/>
            <person name="Lu C.W."/>
            <person name="De Luna E."/>
            <person name="Martienssen R.A."/>
            <person name="Minamino N."/>
            <person name="Mizutani M."/>
            <person name="Mizutani M."/>
            <person name="Mochizuki N."/>
            <person name="Monte I."/>
            <person name="Mosher R."/>
            <person name="Nagasaki H."/>
            <person name="Nakagami H."/>
            <person name="Naramoto S."/>
            <person name="Nishitani K."/>
            <person name="Ohtani M."/>
            <person name="Okamoto T."/>
            <person name="Okumura M."/>
            <person name="Phillips J."/>
            <person name="Pollak B."/>
            <person name="Reinders A."/>
            <person name="Rovekamp M."/>
            <person name="Sano R."/>
            <person name="Sawa S."/>
            <person name="Schmid M.W."/>
            <person name="Shirakawa M."/>
            <person name="Solano R."/>
            <person name="Spunde A."/>
            <person name="Suetsugu N."/>
            <person name="Sugano S."/>
            <person name="Sugiyama A."/>
            <person name="Sun R."/>
            <person name="Suzuki Y."/>
            <person name="Takenaka M."/>
            <person name="Takezawa D."/>
            <person name="Tomogane H."/>
            <person name="Tsuzuki M."/>
            <person name="Ueda T."/>
            <person name="Umeda M."/>
            <person name="Ward J.M."/>
            <person name="Watanabe Y."/>
            <person name="Yazaki K."/>
            <person name="Yokoyama R."/>
            <person name="Yoshitake Y."/>
            <person name="Yotsui I."/>
            <person name="Zachgo S."/>
            <person name="Schmutz J."/>
        </authorList>
    </citation>
    <scope>NUCLEOTIDE SEQUENCE [LARGE SCALE GENOMIC DNA]</scope>
    <source>
        <strain evidence="7">Tak-1</strain>
    </source>
</reference>
<dbReference type="Gene3D" id="2.60.40.790">
    <property type="match status" value="1"/>
</dbReference>
<dbReference type="OrthoDB" id="1245404at2759"/>
<dbReference type="GO" id="GO:0051259">
    <property type="term" value="P:protein complex oligomerization"/>
    <property type="evidence" value="ECO:0000318"/>
    <property type="project" value="GO_Central"/>
</dbReference>
<sequence length="700" mass="75499">MNYLHPISSIYQPINVFEVSRSSSGPVGDELSVARAMPQIIRTVIVPSGEISYVNILGDSLPFVDHVVRPDPASVSGVGNVHINWLETIDAHVIKADVPGLRKQDLQVVIEGGPVLQISGERFEQEAWPLDSINRRQVERWVGGFVRRFRLPENVIIDRISAELDLGVLTITAPKQRRFPAVQWFVPISLGGTEDTSPGRSSRSWPGDGSLADAFPRRRLSNSSDGSNDSLRLSHGDDAREQSRASPPRASLAEVDDDADHRRPSKQRASQRRSSGASGGRQSNASGGNVQNQEARPDEVPTQASDVESEAAEEPEVDENAEAAVRMVLDQMLQSLAMDQGGTNRENGGPNQSRRSSKASQSSRQSSAGSSNASRDSSVAGKSGSRRPSRRASQANNASTGDTFDPPETSASTENLMKSLESTLQRRISQTVDLALARRVSQNSSAIHSESNAGQDSGAGNTGSRRGSRRESQNNENALRRRRSDASSENSTDQDGSVSTGSRRPSERLEALQSNDNSLQRRSSQKSPQANVGQDTESNTTGSRRASRRPSQNTDNAQQRRIAPNRPASEPQIVEREGIVAVSAAAAAGSRRASSSANEQQGRSSQNINENETEPYVRQDSEPPRPNPRRVSTGAPTVENASERDATTQAVPSVPDQDSPDNALQRRSSQTEANDVQRTTAALENILLNASEKASADPNA</sequence>
<gene>
    <name evidence="6" type="ORF">MARPO_0011s0093</name>
</gene>
<organism evidence="6 7">
    <name type="scientific">Marchantia polymorpha</name>
    <name type="common">Common liverwort</name>
    <name type="synonym">Marchantia aquatica</name>
    <dbReference type="NCBI Taxonomy" id="3197"/>
    <lineage>
        <taxon>Eukaryota</taxon>
        <taxon>Viridiplantae</taxon>
        <taxon>Streptophyta</taxon>
        <taxon>Embryophyta</taxon>
        <taxon>Marchantiophyta</taxon>
        <taxon>Marchantiopsida</taxon>
        <taxon>Marchantiidae</taxon>
        <taxon>Marchantiales</taxon>
        <taxon>Marchantiaceae</taxon>
        <taxon>Marchantia</taxon>
    </lineage>
</organism>